<name>L9KMK6_TUPCH</name>
<accession>L9KMK6</accession>
<protein>
    <submittedName>
        <fullName evidence="2">60S ribosomal protein L6</fullName>
    </submittedName>
</protein>
<evidence type="ECO:0000313" key="3">
    <source>
        <dbReference type="Proteomes" id="UP000011518"/>
    </source>
</evidence>
<dbReference type="GO" id="GO:0005840">
    <property type="term" value="C:ribosome"/>
    <property type="evidence" value="ECO:0007669"/>
    <property type="project" value="UniProtKB-KW"/>
</dbReference>
<dbReference type="Proteomes" id="UP000011518">
    <property type="component" value="Unassembled WGS sequence"/>
</dbReference>
<dbReference type="EMBL" id="KB320823">
    <property type="protein sequence ID" value="ELW62382.1"/>
    <property type="molecule type" value="Genomic_DNA"/>
</dbReference>
<gene>
    <name evidence="2" type="ORF">TREES_T100014201</name>
</gene>
<reference evidence="3" key="1">
    <citation type="submission" date="2012-07" db="EMBL/GenBank/DDBJ databases">
        <title>Genome of the Chinese tree shrew, a rising model animal genetically related to primates.</title>
        <authorList>
            <person name="Zhang G."/>
            <person name="Fan Y."/>
            <person name="Yao Y."/>
            <person name="Huang Z."/>
        </authorList>
    </citation>
    <scope>NUCLEOTIDE SEQUENCE [LARGE SCALE GENOMIC DNA]</scope>
</reference>
<proteinExistence type="predicted"/>
<feature type="compositionally biased region" description="Polar residues" evidence="1">
    <location>
        <begin position="44"/>
        <end position="60"/>
    </location>
</feature>
<feature type="compositionally biased region" description="Basic and acidic residues" evidence="1">
    <location>
        <begin position="1"/>
        <end position="34"/>
    </location>
</feature>
<evidence type="ECO:0000256" key="1">
    <source>
        <dbReference type="SAM" id="MobiDB-lite"/>
    </source>
</evidence>
<keyword evidence="2" id="KW-0689">Ribosomal protein</keyword>
<keyword evidence="3" id="KW-1185">Reference proteome</keyword>
<reference evidence="3" key="2">
    <citation type="journal article" date="2013" name="Nat. Commun.">
        <title>Genome of the Chinese tree shrew.</title>
        <authorList>
            <person name="Fan Y."/>
            <person name="Huang Z.Y."/>
            <person name="Cao C.C."/>
            <person name="Chen C.S."/>
            <person name="Chen Y.X."/>
            <person name="Fan D.D."/>
            <person name="He J."/>
            <person name="Hou H.L."/>
            <person name="Hu L."/>
            <person name="Hu X.T."/>
            <person name="Jiang X.T."/>
            <person name="Lai R."/>
            <person name="Lang Y.S."/>
            <person name="Liang B."/>
            <person name="Liao S.G."/>
            <person name="Mu D."/>
            <person name="Ma Y.Y."/>
            <person name="Niu Y.Y."/>
            <person name="Sun X.Q."/>
            <person name="Xia J.Q."/>
            <person name="Xiao J."/>
            <person name="Xiong Z.Q."/>
            <person name="Xu L."/>
            <person name="Yang L."/>
            <person name="Zhang Y."/>
            <person name="Zhao W."/>
            <person name="Zhao X.D."/>
            <person name="Zheng Y.T."/>
            <person name="Zhou J.M."/>
            <person name="Zhu Y.B."/>
            <person name="Zhang G.J."/>
            <person name="Wang J."/>
            <person name="Yao Y.G."/>
        </authorList>
    </citation>
    <scope>NUCLEOTIDE SEQUENCE [LARGE SCALE GENOMIC DNA]</scope>
</reference>
<dbReference type="STRING" id="246437.L9KMK6"/>
<dbReference type="AlphaFoldDB" id="L9KMK6"/>
<sequence length="149" mass="15728">MAGEKAVKQDPKEKKPEAKKADASGTVKKGDPNAKKPKKGKPHCSQNPVSADTPGESQALQPICHLPSRPSKFHGSPQSCDSPKHSHTCPVPPAPSSPNSGTFFPTGSLEHEQVETSLRMQGQRFCLPLSLAAVLPLPNARMLAKGPPG</sequence>
<evidence type="ECO:0000313" key="2">
    <source>
        <dbReference type="EMBL" id="ELW62382.1"/>
    </source>
</evidence>
<feature type="region of interest" description="Disordered" evidence="1">
    <location>
        <begin position="1"/>
        <end position="107"/>
    </location>
</feature>
<organism evidence="2 3">
    <name type="scientific">Tupaia chinensis</name>
    <name type="common">Chinese tree shrew</name>
    <name type="synonym">Tupaia belangeri chinensis</name>
    <dbReference type="NCBI Taxonomy" id="246437"/>
    <lineage>
        <taxon>Eukaryota</taxon>
        <taxon>Metazoa</taxon>
        <taxon>Chordata</taxon>
        <taxon>Craniata</taxon>
        <taxon>Vertebrata</taxon>
        <taxon>Euteleostomi</taxon>
        <taxon>Mammalia</taxon>
        <taxon>Eutheria</taxon>
        <taxon>Euarchontoglires</taxon>
        <taxon>Scandentia</taxon>
        <taxon>Tupaiidae</taxon>
        <taxon>Tupaia</taxon>
    </lineage>
</organism>
<keyword evidence="2" id="KW-0687">Ribonucleoprotein</keyword>
<dbReference type="InParanoid" id="L9KMK6"/>